<evidence type="ECO:0000313" key="3">
    <source>
        <dbReference type="Proteomes" id="UP000808337"/>
    </source>
</evidence>
<dbReference type="Proteomes" id="UP000808337">
    <property type="component" value="Unassembled WGS sequence"/>
</dbReference>
<gene>
    <name evidence="2" type="ORF">IPP15_06550</name>
</gene>
<evidence type="ECO:0000259" key="1">
    <source>
        <dbReference type="Pfam" id="PF25164"/>
    </source>
</evidence>
<protein>
    <recommendedName>
        <fullName evidence="1">Competence protein CoiA-like N-terminal domain-containing protein</fullName>
    </recommendedName>
</protein>
<feature type="domain" description="Competence protein CoiA-like N-terminal" evidence="1">
    <location>
        <begin position="20"/>
        <end position="49"/>
    </location>
</feature>
<accession>A0A9D7XSU7</accession>
<evidence type="ECO:0000313" key="2">
    <source>
        <dbReference type="EMBL" id="MBK9982077.1"/>
    </source>
</evidence>
<dbReference type="AlphaFoldDB" id="A0A9D7XSU7"/>
<reference evidence="2 3" key="1">
    <citation type="submission" date="2020-10" db="EMBL/GenBank/DDBJ databases">
        <title>Connecting structure to function with the recovery of over 1000 high-quality activated sludge metagenome-assembled genomes encoding full-length rRNA genes using long-read sequencing.</title>
        <authorList>
            <person name="Singleton C.M."/>
            <person name="Petriglieri F."/>
            <person name="Kristensen J.M."/>
            <person name="Kirkegaard R.H."/>
            <person name="Michaelsen T.Y."/>
            <person name="Andersen M.H."/>
            <person name="Karst S.M."/>
            <person name="Dueholm M.S."/>
            <person name="Nielsen P.H."/>
            <person name="Albertsen M."/>
        </authorList>
    </citation>
    <scope>NUCLEOTIDE SEQUENCE [LARGE SCALE GENOMIC DNA]</scope>
    <source>
        <strain evidence="2">Ribe_18-Q3-R11-54_MAXAC.273</strain>
    </source>
</reference>
<name>A0A9D7XSU7_9BACT</name>
<dbReference type="Pfam" id="PF25164">
    <property type="entry name" value="CoiA_N"/>
    <property type="match status" value="1"/>
</dbReference>
<dbReference type="EMBL" id="JADKGY010000001">
    <property type="protein sequence ID" value="MBK9982077.1"/>
    <property type="molecule type" value="Genomic_DNA"/>
</dbReference>
<dbReference type="InterPro" id="IPR057253">
    <property type="entry name" value="CoiA-like_N"/>
</dbReference>
<organism evidence="2 3">
    <name type="scientific">Candidatus Opimibacter skivensis</name>
    <dbReference type="NCBI Taxonomy" id="2982028"/>
    <lineage>
        <taxon>Bacteria</taxon>
        <taxon>Pseudomonadati</taxon>
        <taxon>Bacteroidota</taxon>
        <taxon>Saprospiria</taxon>
        <taxon>Saprospirales</taxon>
        <taxon>Saprospiraceae</taxon>
        <taxon>Candidatus Opimibacter</taxon>
    </lineage>
</organism>
<sequence length="78" mass="9107">MRFAIVNGIRAEAAKGVKGICPSCESELIPKCGEHRINHWAHKGTRTCDAWWEPETEWHRSWKSNFSDDWQEVILVDR</sequence>
<comment type="caution">
    <text evidence="2">The sequence shown here is derived from an EMBL/GenBank/DDBJ whole genome shotgun (WGS) entry which is preliminary data.</text>
</comment>
<proteinExistence type="predicted"/>